<organism evidence="2 3">
    <name type="scientific">Apiospora aurea</name>
    <dbReference type="NCBI Taxonomy" id="335848"/>
    <lineage>
        <taxon>Eukaryota</taxon>
        <taxon>Fungi</taxon>
        <taxon>Dikarya</taxon>
        <taxon>Ascomycota</taxon>
        <taxon>Pezizomycotina</taxon>
        <taxon>Sordariomycetes</taxon>
        <taxon>Xylariomycetidae</taxon>
        <taxon>Amphisphaeriales</taxon>
        <taxon>Apiosporaceae</taxon>
        <taxon>Apiospora</taxon>
    </lineage>
</organism>
<protein>
    <submittedName>
        <fullName evidence="2">Uncharacterized protein</fullName>
    </submittedName>
</protein>
<comment type="caution">
    <text evidence="2">The sequence shown here is derived from an EMBL/GenBank/DDBJ whole genome shotgun (WGS) entry which is preliminary data.</text>
</comment>
<name>A0ABR1Q4Q9_9PEZI</name>
<feature type="signal peptide" evidence="1">
    <location>
        <begin position="1"/>
        <end position="21"/>
    </location>
</feature>
<dbReference type="Proteomes" id="UP001391051">
    <property type="component" value="Unassembled WGS sequence"/>
</dbReference>
<proteinExistence type="predicted"/>
<dbReference type="GeneID" id="92080575"/>
<keyword evidence="1" id="KW-0732">Signal</keyword>
<evidence type="ECO:0000256" key="1">
    <source>
        <dbReference type="SAM" id="SignalP"/>
    </source>
</evidence>
<keyword evidence="3" id="KW-1185">Reference proteome</keyword>
<feature type="chain" id="PRO_5046500516" evidence="1">
    <location>
        <begin position="22"/>
        <end position="142"/>
    </location>
</feature>
<gene>
    <name evidence="2" type="ORF">PG986_011291</name>
</gene>
<evidence type="ECO:0000313" key="3">
    <source>
        <dbReference type="Proteomes" id="UP001391051"/>
    </source>
</evidence>
<dbReference type="EMBL" id="JAQQWE010000007">
    <property type="protein sequence ID" value="KAK7946970.1"/>
    <property type="molecule type" value="Genomic_DNA"/>
</dbReference>
<dbReference type="RefSeq" id="XP_066697004.1">
    <property type="nucleotide sequence ID" value="XM_066847513.1"/>
</dbReference>
<sequence>MQLLQFGLLLTTAALVPFGQAAVLHQRGDQVMVPEAPASGNATAPAAHKKRIDLLAGTCRKHKGYPSGECVHYEPVDGKFRPKKTMRCGEGKYMQCNNVGDTCWWDSDDDDTPALAKDKEGLALFRQFPIFDESLGQAGNVL</sequence>
<accession>A0ABR1Q4Q9</accession>
<reference evidence="2 3" key="1">
    <citation type="submission" date="2023-01" db="EMBL/GenBank/DDBJ databases">
        <title>Analysis of 21 Apiospora genomes using comparative genomics revels a genus with tremendous synthesis potential of carbohydrate active enzymes and secondary metabolites.</title>
        <authorList>
            <person name="Sorensen T."/>
        </authorList>
    </citation>
    <scope>NUCLEOTIDE SEQUENCE [LARGE SCALE GENOMIC DNA]</scope>
    <source>
        <strain evidence="2 3">CBS 24483</strain>
    </source>
</reference>
<evidence type="ECO:0000313" key="2">
    <source>
        <dbReference type="EMBL" id="KAK7946970.1"/>
    </source>
</evidence>